<dbReference type="Pfam" id="PF02357">
    <property type="entry name" value="NusG"/>
    <property type="match status" value="1"/>
</dbReference>
<dbReference type="GeneID" id="7449731"/>
<name>B8BT45_THAPS</name>
<feature type="compositionally biased region" description="Basic and acidic residues" evidence="4">
    <location>
        <begin position="727"/>
        <end position="738"/>
    </location>
</feature>
<evidence type="ECO:0000256" key="1">
    <source>
        <dbReference type="ARBA" id="ARBA00022814"/>
    </source>
</evidence>
<dbReference type="Proteomes" id="UP000001449">
    <property type="component" value="Chromosome 1"/>
</dbReference>
<dbReference type="InterPro" id="IPR036735">
    <property type="entry name" value="NGN_dom_sf"/>
</dbReference>
<proteinExistence type="predicted"/>
<feature type="compositionally biased region" description="Basic and acidic residues" evidence="4">
    <location>
        <begin position="390"/>
        <end position="410"/>
    </location>
</feature>
<dbReference type="GO" id="GO:0031564">
    <property type="term" value="P:transcription antitermination"/>
    <property type="evidence" value="ECO:0007669"/>
    <property type="project" value="UniProtKB-KW"/>
</dbReference>
<dbReference type="InParanoid" id="B8BT45"/>
<feature type="compositionally biased region" description="Low complexity" evidence="4">
    <location>
        <begin position="619"/>
        <end position="637"/>
    </location>
</feature>
<dbReference type="SMART" id="SM00513">
    <property type="entry name" value="SAP"/>
    <property type="match status" value="1"/>
</dbReference>
<feature type="domain" description="SAP" evidence="6">
    <location>
        <begin position="705"/>
        <end position="738"/>
    </location>
</feature>
<dbReference type="Gene3D" id="1.10.720.30">
    <property type="entry name" value="SAP domain"/>
    <property type="match status" value="1"/>
</dbReference>
<dbReference type="KEGG" id="tps:THAPSDRAFT_20626"/>
<feature type="compositionally biased region" description="Basic and acidic residues" evidence="4">
    <location>
        <begin position="459"/>
        <end position="528"/>
    </location>
</feature>
<organism evidence="7 8">
    <name type="scientific">Thalassiosira pseudonana</name>
    <name type="common">Marine diatom</name>
    <name type="synonym">Cyclotella nana</name>
    <dbReference type="NCBI Taxonomy" id="35128"/>
    <lineage>
        <taxon>Eukaryota</taxon>
        <taxon>Sar</taxon>
        <taxon>Stramenopiles</taxon>
        <taxon>Ochrophyta</taxon>
        <taxon>Bacillariophyta</taxon>
        <taxon>Coscinodiscophyceae</taxon>
        <taxon>Thalassiosirophycidae</taxon>
        <taxon>Thalassiosirales</taxon>
        <taxon>Thalassiosiraceae</taxon>
        <taxon>Thalassiosira</taxon>
    </lineage>
</organism>
<feature type="compositionally biased region" description="Basic and acidic residues" evidence="4">
    <location>
        <begin position="437"/>
        <end position="452"/>
    </location>
</feature>
<dbReference type="PANTHER" id="PTHR30265">
    <property type="entry name" value="RHO-INTERACTING TRANSCRIPTION TERMINATION FACTOR NUSG"/>
    <property type="match status" value="1"/>
</dbReference>
<protein>
    <recommendedName>
        <fullName evidence="6">SAP domain-containing protein</fullName>
    </recommendedName>
</protein>
<feature type="chain" id="PRO_5012700351" description="SAP domain-containing protein" evidence="5">
    <location>
        <begin position="16"/>
        <end position="738"/>
    </location>
</feature>
<dbReference type="SUPFAM" id="SSF82679">
    <property type="entry name" value="N-utilization substance G protein NusG, N-terminal domain"/>
    <property type="match status" value="1"/>
</dbReference>
<dbReference type="SUPFAM" id="SSF68906">
    <property type="entry name" value="SAP domain"/>
    <property type="match status" value="1"/>
</dbReference>
<evidence type="ECO:0000313" key="8">
    <source>
        <dbReference type="Proteomes" id="UP000001449"/>
    </source>
</evidence>
<sequence>MKLTSAFLLFAASEAFQSSPALTKLPSPSSSQRPSAVDIRRTIAQSLPPHHTSSSSTSLQGKLWKKLEIEEDPPGSEPQWYLINCVAGIELDLLAQARLVTKDFPPTDVEKIVVPVERHLRSHGDKKKVVDVKVRYPGYVFCKIRLTEDVYETLQELELARSWMGTVNRKGHKKLPPAPLPLPDEEVKKFKGLEEKQELFEDMFGDDFSGRTDSGEDLLAQYAGYEVGQMVKVLSGNFEGEDGTVRRLKDGQICVRMFTYGQTFDNWFDPTAIRPLTDLEVMRGLSGPTVPINQDQFDVSIGKKDPRDLEGPALGGDMGNRVSSVRSGLLQSAGIAPGRNRREDRISRGETGNRDLFGRSSDEIKKEEENWLAYREEKRASQRGGGGGMDSREEDIVPPKKKVEGPKKGQDTWGIVERSSWDGGEYGFEANSEAEEEARRERTAELYKDRVPRGGRGRGRGDGRDGRGGRGGRGDFSFDQRRNDFGDRSRERGDGVRERRPVREVRDRRDGSRNDRFDRPSRGGRDEQQDWASASKAVKDDSDDFFSSLMKELNDEEDSSSIAPRGTRRHDNAGPNANKSETNRDEDSFFENLMSELGGALGKPEPSSSGNDSGDDDAFFANLESELSSSLGSGDAGSSDDDFFVSLQDEMNESFNKSPAKENSEPQDDFFSSLMDDVADEVESTPRVEKQSSKPKAAAASSGDFDSMSVPELKDLLRSKGMKVGGRKSELIDRLQGN</sequence>
<dbReference type="OMA" id="RSWMGTV"/>
<feature type="region of interest" description="Disordered" evidence="4">
    <location>
        <begin position="332"/>
        <end position="361"/>
    </location>
</feature>
<keyword evidence="3" id="KW-0804">Transcription</keyword>
<gene>
    <name evidence="7" type="ORF">THAPSDRAFT_20626</name>
</gene>
<dbReference type="HOGENOM" id="CLU_409667_0_0_1"/>
<dbReference type="Pfam" id="PF02037">
    <property type="entry name" value="SAP"/>
    <property type="match status" value="1"/>
</dbReference>
<dbReference type="eggNOG" id="ENOG502SJC8">
    <property type="taxonomic scope" value="Eukaryota"/>
</dbReference>
<dbReference type="Gene3D" id="3.30.70.940">
    <property type="entry name" value="NusG, N-terminal domain"/>
    <property type="match status" value="1"/>
</dbReference>
<feature type="region of interest" description="Disordered" evidence="4">
    <location>
        <begin position="19"/>
        <end position="38"/>
    </location>
</feature>
<dbReference type="PANTHER" id="PTHR30265:SF4">
    <property type="entry name" value="KOW MOTIF FAMILY PROTEIN, EXPRESSED"/>
    <property type="match status" value="1"/>
</dbReference>
<evidence type="ECO:0000256" key="4">
    <source>
        <dbReference type="SAM" id="MobiDB-lite"/>
    </source>
</evidence>
<feature type="compositionally biased region" description="Basic and acidic residues" evidence="4">
    <location>
        <begin position="340"/>
        <end position="361"/>
    </location>
</feature>
<accession>B8BT45</accession>
<feature type="signal peptide" evidence="5">
    <location>
        <begin position="1"/>
        <end position="15"/>
    </location>
</feature>
<evidence type="ECO:0000259" key="6">
    <source>
        <dbReference type="PROSITE" id="PS50800"/>
    </source>
</evidence>
<dbReference type="InterPro" id="IPR036361">
    <property type="entry name" value="SAP_dom_sf"/>
</dbReference>
<evidence type="ECO:0000256" key="3">
    <source>
        <dbReference type="ARBA" id="ARBA00023163"/>
    </source>
</evidence>
<dbReference type="PROSITE" id="PS50800">
    <property type="entry name" value="SAP"/>
    <property type="match status" value="1"/>
</dbReference>
<reference evidence="7 8" key="1">
    <citation type="journal article" date="2004" name="Science">
        <title>The genome of the diatom Thalassiosira pseudonana: ecology, evolution, and metabolism.</title>
        <authorList>
            <person name="Armbrust E.V."/>
            <person name="Berges J.A."/>
            <person name="Bowler C."/>
            <person name="Green B.R."/>
            <person name="Martinez D."/>
            <person name="Putnam N.H."/>
            <person name="Zhou S."/>
            <person name="Allen A.E."/>
            <person name="Apt K.E."/>
            <person name="Bechner M."/>
            <person name="Brzezinski M.A."/>
            <person name="Chaal B.K."/>
            <person name="Chiovitti A."/>
            <person name="Davis A.K."/>
            <person name="Demarest M.S."/>
            <person name="Detter J.C."/>
            <person name="Glavina T."/>
            <person name="Goodstein D."/>
            <person name="Hadi M.Z."/>
            <person name="Hellsten U."/>
            <person name="Hildebrand M."/>
            <person name="Jenkins B.D."/>
            <person name="Jurka J."/>
            <person name="Kapitonov V.V."/>
            <person name="Kroger N."/>
            <person name="Lau W.W."/>
            <person name="Lane T.W."/>
            <person name="Larimer F.W."/>
            <person name="Lippmeier J.C."/>
            <person name="Lucas S."/>
            <person name="Medina M."/>
            <person name="Montsant A."/>
            <person name="Obornik M."/>
            <person name="Parker M.S."/>
            <person name="Palenik B."/>
            <person name="Pazour G.J."/>
            <person name="Richardson P.M."/>
            <person name="Rynearson T.A."/>
            <person name="Saito M.A."/>
            <person name="Schwartz D.C."/>
            <person name="Thamatrakoln K."/>
            <person name="Valentin K."/>
            <person name="Vardi A."/>
            <person name="Wilkerson F.P."/>
            <person name="Rokhsar D.S."/>
        </authorList>
    </citation>
    <scope>NUCLEOTIDE SEQUENCE [LARGE SCALE GENOMIC DNA]</scope>
    <source>
        <strain evidence="7 8">CCMP1335</strain>
    </source>
</reference>
<keyword evidence="1" id="KW-0889">Transcription antitermination</keyword>
<dbReference type="GO" id="GO:0006354">
    <property type="term" value="P:DNA-templated transcription elongation"/>
    <property type="evidence" value="ECO:0007669"/>
    <property type="project" value="InterPro"/>
</dbReference>
<dbReference type="AlphaFoldDB" id="B8BT45"/>
<keyword evidence="8" id="KW-1185">Reference proteome</keyword>
<keyword evidence="5" id="KW-0732">Signal</keyword>
<evidence type="ECO:0000313" key="7">
    <source>
        <dbReference type="EMBL" id="EED95656.1"/>
    </source>
</evidence>
<dbReference type="EMBL" id="CM000638">
    <property type="protein sequence ID" value="EED95656.1"/>
    <property type="molecule type" value="Genomic_DNA"/>
</dbReference>
<reference evidence="7 8" key="2">
    <citation type="journal article" date="2008" name="Nature">
        <title>The Phaeodactylum genome reveals the evolutionary history of diatom genomes.</title>
        <authorList>
            <person name="Bowler C."/>
            <person name="Allen A.E."/>
            <person name="Badger J.H."/>
            <person name="Grimwood J."/>
            <person name="Jabbari K."/>
            <person name="Kuo A."/>
            <person name="Maheswari U."/>
            <person name="Martens C."/>
            <person name="Maumus F."/>
            <person name="Otillar R.P."/>
            <person name="Rayko E."/>
            <person name="Salamov A."/>
            <person name="Vandepoele K."/>
            <person name="Beszteri B."/>
            <person name="Gruber A."/>
            <person name="Heijde M."/>
            <person name="Katinka M."/>
            <person name="Mock T."/>
            <person name="Valentin K."/>
            <person name="Verret F."/>
            <person name="Berges J.A."/>
            <person name="Brownlee C."/>
            <person name="Cadoret J.P."/>
            <person name="Chiovitti A."/>
            <person name="Choi C.J."/>
            <person name="Coesel S."/>
            <person name="De Martino A."/>
            <person name="Detter J.C."/>
            <person name="Durkin C."/>
            <person name="Falciatore A."/>
            <person name="Fournet J."/>
            <person name="Haruta M."/>
            <person name="Huysman M.J."/>
            <person name="Jenkins B.D."/>
            <person name="Jiroutova K."/>
            <person name="Jorgensen R.E."/>
            <person name="Joubert Y."/>
            <person name="Kaplan A."/>
            <person name="Kroger N."/>
            <person name="Kroth P.G."/>
            <person name="La Roche J."/>
            <person name="Lindquist E."/>
            <person name="Lommer M."/>
            <person name="Martin-Jezequel V."/>
            <person name="Lopez P.J."/>
            <person name="Lucas S."/>
            <person name="Mangogna M."/>
            <person name="McGinnis K."/>
            <person name="Medlin L.K."/>
            <person name="Montsant A."/>
            <person name="Oudot-Le Secq M.P."/>
            <person name="Napoli C."/>
            <person name="Obornik M."/>
            <person name="Parker M.S."/>
            <person name="Petit J.L."/>
            <person name="Porcel B.M."/>
            <person name="Poulsen N."/>
            <person name="Robison M."/>
            <person name="Rychlewski L."/>
            <person name="Rynearson T.A."/>
            <person name="Schmutz J."/>
            <person name="Shapiro H."/>
            <person name="Siaut M."/>
            <person name="Stanley M."/>
            <person name="Sussman M.R."/>
            <person name="Taylor A.R."/>
            <person name="Vardi A."/>
            <person name="von Dassow P."/>
            <person name="Vyverman W."/>
            <person name="Willis A."/>
            <person name="Wyrwicz L.S."/>
            <person name="Rokhsar D.S."/>
            <person name="Weissenbach J."/>
            <person name="Armbrust E.V."/>
            <person name="Green B.R."/>
            <person name="Van de Peer Y."/>
            <person name="Grigoriev I.V."/>
        </authorList>
    </citation>
    <scope>NUCLEOTIDE SEQUENCE [LARGE SCALE GENOMIC DNA]</scope>
    <source>
        <strain evidence="7 8">CCMP1335</strain>
    </source>
</reference>
<evidence type="ECO:0000256" key="5">
    <source>
        <dbReference type="SAM" id="SignalP"/>
    </source>
</evidence>
<dbReference type="SMART" id="SM00738">
    <property type="entry name" value="NGN"/>
    <property type="match status" value="1"/>
</dbReference>
<dbReference type="InterPro" id="IPR043425">
    <property type="entry name" value="NusG-like"/>
</dbReference>
<dbReference type="InterPro" id="IPR006645">
    <property type="entry name" value="NGN-like_dom"/>
</dbReference>
<evidence type="ECO:0000256" key="2">
    <source>
        <dbReference type="ARBA" id="ARBA00023015"/>
    </source>
</evidence>
<dbReference type="RefSeq" id="XP_002286015.1">
    <property type="nucleotide sequence ID" value="XM_002285979.1"/>
</dbReference>
<dbReference type="InterPro" id="IPR003034">
    <property type="entry name" value="SAP_dom"/>
</dbReference>
<dbReference type="PaxDb" id="35128-Thaps20626"/>
<keyword evidence="2" id="KW-0805">Transcription regulation</keyword>
<feature type="region of interest" description="Disordered" evidence="4">
    <location>
        <begin position="375"/>
        <end position="738"/>
    </location>
</feature>